<name>A0AAE6P1D0_9LACO</name>
<reference evidence="1 2" key="1">
    <citation type="submission" date="2019-10" db="EMBL/GenBank/DDBJ databases">
        <title>Genome sequencing of Lactobacillus fructivorans.</title>
        <authorList>
            <person name="Kim K."/>
        </authorList>
    </citation>
    <scope>NUCLEOTIDE SEQUENCE [LARGE SCALE GENOMIC DNA]</scope>
    <source>
        <strain evidence="1 2">LF543</strain>
    </source>
</reference>
<sequence length="370" mass="41528">MNNNLLVNLTQQNTTVFYTGVVVALDAAGAILITYDDYGLANGLVYVVYGDIDDIDFQSEDLTKMEGRIRMSRQLKLNGTKQEVMKLNSKNDLLTQILGNSFVDQQAIMVVTQDGNSVEGFINSLSDFEFSLSVIDKFDNENVTHKTIIKPLVRSVEFLGTELKLLTDSKSVLFAKHIDPQVVDGQLAIEANLYSAMETGRRIVMIPKIHSDLFFIGQIRAVNSDSVIFSLVDMMGRFGGYELIKIDEIDKLVIKSDYLRLINHFVSINSANGVFVQPVLNNDRSFDATVNLFAATIEMAIKFQRVVRIKMNDGQSYLGFPVKYERGQVTVQIVDKAKLFVVNNQLINLNDIDEIAFGYLDSYLIEQQIG</sequence>
<protein>
    <submittedName>
        <fullName evidence="1">Uncharacterized protein</fullName>
    </submittedName>
</protein>
<evidence type="ECO:0000313" key="1">
    <source>
        <dbReference type="EMBL" id="QFX93306.1"/>
    </source>
</evidence>
<organism evidence="1 2">
    <name type="scientific">Fructilactobacillus fructivorans</name>
    <dbReference type="NCBI Taxonomy" id="1614"/>
    <lineage>
        <taxon>Bacteria</taxon>
        <taxon>Bacillati</taxon>
        <taxon>Bacillota</taxon>
        <taxon>Bacilli</taxon>
        <taxon>Lactobacillales</taxon>
        <taxon>Lactobacillaceae</taxon>
        <taxon>Fructilactobacillus</taxon>
    </lineage>
</organism>
<dbReference type="Proteomes" id="UP000327194">
    <property type="component" value="Chromosome"/>
</dbReference>
<gene>
    <name evidence="1" type="ORF">LF543_01470</name>
</gene>
<dbReference type="KEGG" id="lfv:LF543_01470"/>
<evidence type="ECO:0000313" key="2">
    <source>
        <dbReference type="Proteomes" id="UP000327194"/>
    </source>
</evidence>
<dbReference type="AlphaFoldDB" id="A0AAE6P1D0"/>
<accession>A0AAE6P1D0</accession>
<dbReference type="EMBL" id="CP045562">
    <property type="protein sequence ID" value="QFX93306.1"/>
    <property type="molecule type" value="Genomic_DNA"/>
</dbReference>
<proteinExistence type="predicted"/>